<dbReference type="GO" id="GO:0000156">
    <property type="term" value="F:phosphorelay response regulator activity"/>
    <property type="evidence" value="ECO:0007669"/>
    <property type="project" value="InterPro"/>
</dbReference>
<dbReference type="PANTHER" id="PTHR37299:SF3">
    <property type="entry name" value="STAGE 0 SPORULATION PROTEIN A HOMOLOG"/>
    <property type="match status" value="1"/>
</dbReference>
<protein>
    <submittedName>
        <fullName evidence="5">LytTR family transcriptional regulator</fullName>
    </submittedName>
</protein>
<name>A0A9D9DYE9_9FIRM</name>
<comment type="caution">
    <text evidence="5">The sequence shown here is derived from an EMBL/GenBank/DDBJ whole genome shotgun (WGS) entry which is preliminary data.</text>
</comment>
<evidence type="ECO:0000313" key="5">
    <source>
        <dbReference type="EMBL" id="MBO8434776.1"/>
    </source>
</evidence>
<reference evidence="5" key="2">
    <citation type="journal article" date="2021" name="PeerJ">
        <title>Extensive microbial diversity within the chicken gut microbiome revealed by metagenomics and culture.</title>
        <authorList>
            <person name="Gilroy R."/>
            <person name="Ravi A."/>
            <person name="Getino M."/>
            <person name="Pursley I."/>
            <person name="Horton D.L."/>
            <person name="Alikhan N.F."/>
            <person name="Baker D."/>
            <person name="Gharbi K."/>
            <person name="Hall N."/>
            <person name="Watson M."/>
            <person name="Adriaenssens E.M."/>
            <person name="Foster-Nyarko E."/>
            <person name="Jarju S."/>
            <person name="Secka A."/>
            <person name="Antonio M."/>
            <person name="Oren A."/>
            <person name="Chaudhuri R.R."/>
            <person name="La Ragione R."/>
            <person name="Hildebrand F."/>
            <person name="Pallen M.J."/>
        </authorList>
    </citation>
    <scope>NUCLEOTIDE SEQUENCE</scope>
    <source>
        <strain evidence="5">F6-4510</strain>
    </source>
</reference>
<dbReference type="AlphaFoldDB" id="A0A9D9DYE9"/>
<keyword evidence="1" id="KW-0963">Cytoplasm</keyword>
<dbReference type="EMBL" id="JADIMX010000106">
    <property type="protein sequence ID" value="MBO8434776.1"/>
    <property type="molecule type" value="Genomic_DNA"/>
</dbReference>
<dbReference type="InterPro" id="IPR046947">
    <property type="entry name" value="LytR-like"/>
</dbReference>
<evidence type="ECO:0000256" key="3">
    <source>
        <dbReference type="ARBA" id="ARBA00023159"/>
    </source>
</evidence>
<evidence type="ECO:0000259" key="4">
    <source>
        <dbReference type="PROSITE" id="PS50930"/>
    </source>
</evidence>
<dbReference type="InterPro" id="IPR007492">
    <property type="entry name" value="LytTR_DNA-bd_dom"/>
</dbReference>
<evidence type="ECO:0000256" key="2">
    <source>
        <dbReference type="ARBA" id="ARBA00023012"/>
    </source>
</evidence>
<dbReference type="SMART" id="SM00850">
    <property type="entry name" value="LytTR"/>
    <property type="match status" value="1"/>
</dbReference>
<dbReference type="PANTHER" id="PTHR37299">
    <property type="entry name" value="TRANSCRIPTIONAL REGULATOR-RELATED"/>
    <property type="match status" value="1"/>
</dbReference>
<accession>A0A9D9DYE9</accession>
<evidence type="ECO:0000256" key="1">
    <source>
        <dbReference type="ARBA" id="ARBA00022490"/>
    </source>
</evidence>
<sequence length="124" mass="14612">MLIVTKPVDFPYKNKNDFLTLNNYGKFTRIKYSDIIFIESDKHRCIIHKTDNSSIIIPIPISQIIDMTKNSPLIRCHRSYIINMEKISTIDKTTATWIVKFNKSNKLAFISRSYRPEIIKFLNK</sequence>
<dbReference type="GO" id="GO:0003677">
    <property type="term" value="F:DNA binding"/>
    <property type="evidence" value="ECO:0007669"/>
    <property type="project" value="InterPro"/>
</dbReference>
<dbReference type="Proteomes" id="UP000823611">
    <property type="component" value="Unassembled WGS sequence"/>
</dbReference>
<keyword evidence="2" id="KW-0902">Two-component regulatory system</keyword>
<dbReference type="Pfam" id="PF04397">
    <property type="entry name" value="LytTR"/>
    <property type="match status" value="1"/>
</dbReference>
<dbReference type="PROSITE" id="PS50930">
    <property type="entry name" value="HTH_LYTTR"/>
    <property type="match status" value="1"/>
</dbReference>
<dbReference type="Gene3D" id="2.40.50.1020">
    <property type="entry name" value="LytTr DNA-binding domain"/>
    <property type="match status" value="1"/>
</dbReference>
<evidence type="ECO:0000313" key="6">
    <source>
        <dbReference type="Proteomes" id="UP000823611"/>
    </source>
</evidence>
<feature type="domain" description="HTH LytTR-type" evidence="4">
    <location>
        <begin position="19"/>
        <end position="124"/>
    </location>
</feature>
<gene>
    <name evidence="5" type="ORF">IAC55_05580</name>
</gene>
<organism evidence="5 6">
    <name type="scientific">Candidatus Fimicola merdigallinarum</name>
    <dbReference type="NCBI Taxonomy" id="2840819"/>
    <lineage>
        <taxon>Bacteria</taxon>
        <taxon>Bacillati</taxon>
        <taxon>Bacillota</taxon>
        <taxon>Clostridia</taxon>
        <taxon>Lachnospirales</taxon>
        <taxon>Lachnospiraceae</taxon>
        <taxon>Lachnospiraceae incertae sedis</taxon>
        <taxon>Candidatus Fimicola</taxon>
    </lineage>
</organism>
<proteinExistence type="predicted"/>
<keyword evidence="3" id="KW-0010">Activator</keyword>
<reference evidence="5" key="1">
    <citation type="submission" date="2020-10" db="EMBL/GenBank/DDBJ databases">
        <authorList>
            <person name="Gilroy R."/>
        </authorList>
    </citation>
    <scope>NUCLEOTIDE SEQUENCE</scope>
    <source>
        <strain evidence="5">F6-4510</strain>
    </source>
</reference>